<feature type="transmembrane region" description="Helical" evidence="7">
    <location>
        <begin position="187"/>
        <end position="204"/>
    </location>
</feature>
<feature type="transmembrane region" description="Helical" evidence="7">
    <location>
        <begin position="89"/>
        <end position="107"/>
    </location>
</feature>
<feature type="transmembrane region" description="Helical" evidence="7">
    <location>
        <begin position="127"/>
        <end position="150"/>
    </location>
</feature>
<feature type="transmembrane region" description="Helical" evidence="7">
    <location>
        <begin position="337"/>
        <end position="353"/>
    </location>
</feature>
<dbReference type="Pfam" id="PF08627">
    <property type="entry name" value="CRT-like"/>
    <property type="match status" value="2"/>
</dbReference>
<dbReference type="PANTHER" id="PTHR31326">
    <property type="entry name" value="PROTEIN CLT2, CHLOROPLASTIC"/>
    <property type="match status" value="1"/>
</dbReference>
<feature type="transmembrane region" description="Helical" evidence="7">
    <location>
        <begin position="374"/>
        <end position="393"/>
    </location>
</feature>
<evidence type="ECO:0000256" key="6">
    <source>
        <dbReference type="ARBA" id="ARBA00023136"/>
    </source>
</evidence>
<name>A0ABD3Q5W1_9STRA</name>
<dbReference type="EMBL" id="JABMIG020000070">
    <property type="protein sequence ID" value="KAL3795523.1"/>
    <property type="molecule type" value="Genomic_DNA"/>
</dbReference>
<reference evidence="8 9" key="1">
    <citation type="journal article" date="2020" name="G3 (Bethesda)">
        <title>Improved Reference Genome for Cyclotella cryptica CCMP332, a Model for Cell Wall Morphogenesis, Salinity Adaptation, and Lipid Production in Diatoms (Bacillariophyta).</title>
        <authorList>
            <person name="Roberts W.R."/>
            <person name="Downey K.M."/>
            <person name="Ruck E.C."/>
            <person name="Traller J.C."/>
            <person name="Alverson A.J."/>
        </authorList>
    </citation>
    <scope>NUCLEOTIDE SEQUENCE [LARGE SCALE GENOMIC DNA]</scope>
    <source>
        <strain evidence="8 9">CCMP332</strain>
    </source>
</reference>
<feature type="transmembrane region" description="Helical" evidence="7">
    <location>
        <begin position="467"/>
        <end position="487"/>
    </location>
</feature>
<keyword evidence="5 7" id="KW-1133">Transmembrane helix</keyword>
<evidence type="ECO:0000256" key="4">
    <source>
        <dbReference type="ARBA" id="ARBA00022692"/>
    </source>
</evidence>
<accession>A0ABD3Q5W1</accession>
<feature type="transmembrane region" description="Helical" evidence="7">
    <location>
        <begin position="440"/>
        <end position="460"/>
    </location>
</feature>
<evidence type="ECO:0000256" key="5">
    <source>
        <dbReference type="ARBA" id="ARBA00022989"/>
    </source>
</evidence>
<dbReference type="AlphaFoldDB" id="A0ABD3Q5W1"/>
<keyword evidence="4 7" id="KW-0812">Transmembrane</keyword>
<protein>
    <recommendedName>
        <fullName evidence="10">EamA domain-containing protein</fullName>
    </recommendedName>
</protein>
<feature type="transmembrane region" description="Helical" evidence="7">
    <location>
        <begin position="162"/>
        <end position="181"/>
    </location>
</feature>
<keyword evidence="3" id="KW-0813">Transport</keyword>
<dbReference type="InterPro" id="IPR037185">
    <property type="entry name" value="EmrE-like"/>
</dbReference>
<comment type="similarity">
    <text evidence="2">Belongs to the CRT-like transporter family.</text>
</comment>
<evidence type="ECO:0008006" key="10">
    <source>
        <dbReference type="Google" id="ProtNLM"/>
    </source>
</evidence>
<evidence type="ECO:0000256" key="7">
    <source>
        <dbReference type="SAM" id="Phobius"/>
    </source>
</evidence>
<dbReference type="GO" id="GO:0016020">
    <property type="term" value="C:membrane"/>
    <property type="evidence" value="ECO:0007669"/>
    <property type="project" value="UniProtKB-SubCell"/>
</dbReference>
<keyword evidence="6 7" id="KW-0472">Membrane</keyword>
<organism evidence="8 9">
    <name type="scientific">Cyclotella cryptica</name>
    <dbReference type="NCBI Taxonomy" id="29204"/>
    <lineage>
        <taxon>Eukaryota</taxon>
        <taxon>Sar</taxon>
        <taxon>Stramenopiles</taxon>
        <taxon>Ochrophyta</taxon>
        <taxon>Bacillariophyta</taxon>
        <taxon>Coscinodiscophyceae</taxon>
        <taxon>Thalassiosirophycidae</taxon>
        <taxon>Stephanodiscales</taxon>
        <taxon>Stephanodiscaceae</taxon>
        <taxon>Cyclotella</taxon>
    </lineage>
</organism>
<comment type="caution">
    <text evidence="8">The sequence shown here is derived from an EMBL/GenBank/DDBJ whole genome shotgun (WGS) entry which is preliminary data.</text>
</comment>
<evidence type="ECO:0000313" key="9">
    <source>
        <dbReference type="Proteomes" id="UP001516023"/>
    </source>
</evidence>
<evidence type="ECO:0000256" key="1">
    <source>
        <dbReference type="ARBA" id="ARBA00004141"/>
    </source>
</evidence>
<evidence type="ECO:0000256" key="3">
    <source>
        <dbReference type="ARBA" id="ARBA00022448"/>
    </source>
</evidence>
<dbReference type="InterPro" id="IPR013936">
    <property type="entry name" value="CRT-like"/>
</dbReference>
<feature type="transmembrane region" description="Helical" evidence="7">
    <location>
        <begin position="216"/>
        <end position="234"/>
    </location>
</feature>
<comment type="subcellular location">
    <subcellularLocation>
        <location evidence="1">Membrane</location>
        <topology evidence="1">Multi-pass membrane protein</topology>
    </subcellularLocation>
</comment>
<keyword evidence="9" id="KW-1185">Reference proteome</keyword>
<feature type="transmembrane region" description="Helical" evidence="7">
    <location>
        <begin position="499"/>
        <end position="515"/>
    </location>
</feature>
<dbReference type="Proteomes" id="UP001516023">
    <property type="component" value="Unassembled WGS sequence"/>
</dbReference>
<evidence type="ECO:0000256" key="2">
    <source>
        <dbReference type="ARBA" id="ARBA00006690"/>
    </source>
</evidence>
<sequence>MSLLAMIADNFELEPPEGDGDDSYYLRPVDNTPTSLSLLGDPFNDDDAGKAQPLLLYHDLQEDNIPRATSDGVSSNTNASRSSKNETKLLLSFFLMLIIGTLNKIFQKLQAIPMYNYPNSLNLLQNFVYVPLCFIYIIPVAKFGLLGNAIPTEVSKMSKKPFVIMGLLDCVTCLLMTYAAVHLPGSLLILLPQAAIPISMLLSNRIKGEKYKSYQYLGAMVVIMGIMVVLEPLMTRRHRADYVCQAVDEAEFCALCSEETLQDGCLSHRTKGESKFQALFGESMLDYTTYSHDVLLGYGEDSTASTSGIDDPDGSVCKWIPASSSTASSTSESSSTILLWSIVTILACIPMTMSSIYKEMTLSGDSSNVDIDPIFLNGWVAFFQFLFSFPLAFPAGMTSNPPVTPSELPSNILDGIKCYVGKGTIDGGCHPDHLCHLAPLYVNMFLLFNVGFNILIVYILKFGSANVLFMAGTIMVPLGNVAFALPFMPGSMPLHDSDISGLIVIITGLVTYRFGSSFRCKRLMSSLRNIPPCPWRRGKNRYRKNPEIVFNEKPFEWGATIHLEDNDYLGKVPSTEVMQCLLPQLS</sequence>
<evidence type="ECO:0000313" key="8">
    <source>
        <dbReference type="EMBL" id="KAL3795523.1"/>
    </source>
</evidence>
<proteinExistence type="inferred from homology"/>
<dbReference type="PANTHER" id="PTHR31326:SF1">
    <property type="entry name" value="PROTEIN CLT2, CHLOROPLASTIC"/>
    <property type="match status" value="1"/>
</dbReference>
<dbReference type="SUPFAM" id="SSF103481">
    <property type="entry name" value="Multidrug resistance efflux transporter EmrE"/>
    <property type="match status" value="1"/>
</dbReference>
<gene>
    <name evidence="8" type="ORF">HJC23_009236</name>
</gene>